<accession>A0A0E9UHG4</accession>
<name>A0A0E9UHG4_ANGAN</name>
<sequence length="22" mass="2512">MPAYWFIVLLCAMVEFAYSSGI</sequence>
<reference evidence="1" key="2">
    <citation type="journal article" date="2015" name="Fish Shellfish Immunol.">
        <title>Early steps in the European eel (Anguilla anguilla)-Vibrio vulnificus interaction in the gills: Role of the RtxA13 toxin.</title>
        <authorList>
            <person name="Callol A."/>
            <person name="Pajuelo D."/>
            <person name="Ebbesson L."/>
            <person name="Teles M."/>
            <person name="MacKenzie S."/>
            <person name="Amaro C."/>
        </authorList>
    </citation>
    <scope>NUCLEOTIDE SEQUENCE</scope>
</reference>
<dbReference type="EMBL" id="GBXM01044169">
    <property type="protein sequence ID" value="JAH64408.1"/>
    <property type="molecule type" value="Transcribed_RNA"/>
</dbReference>
<evidence type="ECO:0000313" key="1">
    <source>
        <dbReference type="EMBL" id="JAH64408.1"/>
    </source>
</evidence>
<protein>
    <submittedName>
        <fullName evidence="1">Uncharacterized protein</fullName>
    </submittedName>
</protein>
<reference evidence="1" key="1">
    <citation type="submission" date="2014-11" db="EMBL/GenBank/DDBJ databases">
        <authorList>
            <person name="Amaro Gonzalez C."/>
        </authorList>
    </citation>
    <scope>NUCLEOTIDE SEQUENCE</scope>
</reference>
<dbReference type="AlphaFoldDB" id="A0A0E9UHG4"/>
<organism evidence="1">
    <name type="scientific">Anguilla anguilla</name>
    <name type="common">European freshwater eel</name>
    <name type="synonym">Muraena anguilla</name>
    <dbReference type="NCBI Taxonomy" id="7936"/>
    <lineage>
        <taxon>Eukaryota</taxon>
        <taxon>Metazoa</taxon>
        <taxon>Chordata</taxon>
        <taxon>Craniata</taxon>
        <taxon>Vertebrata</taxon>
        <taxon>Euteleostomi</taxon>
        <taxon>Actinopterygii</taxon>
        <taxon>Neopterygii</taxon>
        <taxon>Teleostei</taxon>
        <taxon>Anguilliformes</taxon>
        <taxon>Anguillidae</taxon>
        <taxon>Anguilla</taxon>
    </lineage>
</organism>
<proteinExistence type="predicted"/>